<dbReference type="PANTHER" id="PTHR48081:SF8">
    <property type="entry name" value="ALPHA_BETA HYDROLASE FOLD-3 DOMAIN-CONTAINING PROTEIN-RELATED"/>
    <property type="match status" value="1"/>
</dbReference>
<keyword evidence="1 3" id="KW-0378">Hydrolase</keyword>
<feature type="domain" description="Alpha/beta hydrolase fold-3" evidence="2">
    <location>
        <begin position="30"/>
        <end position="245"/>
    </location>
</feature>
<dbReference type="RefSeq" id="WP_220289222.1">
    <property type="nucleotide sequence ID" value="NZ_JAEUAX010000005.1"/>
</dbReference>
<dbReference type="InterPro" id="IPR029058">
    <property type="entry name" value="AB_hydrolase_fold"/>
</dbReference>
<protein>
    <submittedName>
        <fullName evidence="3">Alpha/beta hydrolase fold domain-containing protein</fullName>
    </submittedName>
</protein>
<dbReference type="Pfam" id="PF07859">
    <property type="entry name" value="Abhydrolase_3"/>
    <property type="match status" value="1"/>
</dbReference>
<proteinExistence type="predicted"/>
<comment type="caution">
    <text evidence="3">The sequence shown here is derived from an EMBL/GenBank/DDBJ whole genome shotgun (WGS) entry which is preliminary data.</text>
</comment>
<dbReference type="EMBL" id="JAEUAX010000005">
    <property type="protein sequence ID" value="MBW9110414.1"/>
    <property type="molecule type" value="Genomic_DNA"/>
</dbReference>
<evidence type="ECO:0000256" key="1">
    <source>
        <dbReference type="ARBA" id="ARBA00022801"/>
    </source>
</evidence>
<evidence type="ECO:0000259" key="2">
    <source>
        <dbReference type="Pfam" id="PF07859"/>
    </source>
</evidence>
<dbReference type="Gene3D" id="3.40.50.1820">
    <property type="entry name" value="alpha/beta hydrolase"/>
    <property type="match status" value="1"/>
</dbReference>
<name>A0ABS7I1C2_9MICO</name>
<accession>A0ABS7I1C2</accession>
<evidence type="ECO:0000313" key="4">
    <source>
        <dbReference type="Proteomes" id="UP000777440"/>
    </source>
</evidence>
<reference evidence="3 4" key="1">
    <citation type="journal article" date="2021" name="MBio">
        <title>Poor Competitiveness of Bradyrhizobium in Pigeon Pea Root Colonization in Indian Soils.</title>
        <authorList>
            <person name="Chalasani D."/>
            <person name="Basu A."/>
            <person name="Pullabhotla S.V.S.R.N."/>
            <person name="Jorrin B."/>
            <person name="Neal A.L."/>
            <person name="Poole P.S."/>
            <person name="Podile A.R."/>
            <person name="Tkacz A."/>
        </authorList>
    </citation>
    <scope>NUCLEOTIDE SEQUENCE [LARGE SCALE GENOMIC DNA]</scope>
    <source>
        <strain evidence="3 4">HU12</strain>
    </source>
</reference>
<keyword evidence="4" id="KW-1185">Reference proteome</keyword>
<organism evidence="3 4">
    <name type="scientific">Microbacterium ureisolvens</name>
    <dbReference type="NCBI Taxonomy" id="2781186"/>
    <lineage>
        <taxon>Bacteria</taxon>
        <taxon>Bacillati</taxon>
        <taxon>Actinomycetota</taxon>
        <taxon>Actinomycetes</taxon>
        <taxon>Micrococcales</taxon>
        <taxon>Microbacteriaceae</taxon>
        <taxon>Microbacterium</taxon>
    </lineage>
</organism>
<gene>
    <name evidence="3" type="ORF">JNB61_11570</name>
</gene>
<evidence type="ECO:0000313" key="3">
    <source>
        <dbReference type="EMBL" id="MBW9110414.1"/>
    </source>
</evidence>
<dbReference type="GO" id="GO:0016787">
    <property type="term" value="F:hydrolase activity"/>
    <property type="evidence" value="ECO:0007669"/>
    <property type="project" value="UniProtKB-KW"/>
</dbReference>
<dbReference type="InterPro" id="IPR013094">
    <property type="entry name" value="AB_hydrolase_3"/>
</dbReference>
<dbReference type="Proteomes" id="UP000777440">
    <property type="component" value="Unassembled WGS sequence"/>
</dbReference>
<dbReference type="PANTHER" id="PTHR48081">
    <property type="entry name" value="AB HYDROLASE SUPERFAMILY PROTEIN C4A8.06C"/>
    <property type="match status" value="1"/>
</dbReference>
<dbReference type="SUPFAM" id="SSF53474">
    <property type="entry name" value="alpha/beta-Hydrolases"/>
    <property type="match status" value="1"/>
</dbReference>
<dbReference type="InterPro" id="IPR050300">
    <property type="entry name" value="GDXG_lipolytic_enzyme"/>
</dbReference>
<sequence length="274" mass="29047">MSFTVRDHQLPGTGTAVRDYVPERSAGRPLLWVHGGAFAGGSIDMPESDAVARQLAGAGRHVRTLEYRLAPDFSDDGPLPSDPAGGRYPAAQDDILEAFADLSASAKAFLGGASAGACLAASAAVKLRDDGRSLPVGLVLVYGVFHSGLPVHADAEGVRLQQLTDAQGTRWAERMALNYAGAEELLADPRVFPGQGDPAGLPRTLILDADRDILRASGKRFAEQLRHAAVRTYETIVAGSEHGFLNEPASPHFARGSAEMSKWMKRVDEGVNPP</sequence>